<dbReference type="InterPro" id="IPR036515">
    <property type="entry name" value="Transposase_17_sf"/>
</dbReference>
<proteinExistence type="predicted"/>
<dbReference type="Gene3D" id="3.30.70.1290">
    <property type="entry name" value="Transposase IS200-like"/>
    <property type="match status" value="1"/>
</dbReference>
<evidence type="ECO:0000313" key="1">
    <source>
        <dbReference type="EMBL" id="KKQ18834.1"/>
    </source>
</evidence>
<gene>
    <name evidence="1" type="ORF">US31_C0001G0021</name>
</gene>
<dbReference type="AlphaFoldDB" id="A0A0G0I3I0"/>
<dbReference type="SUPFAM" id="SSF143422">
    <property type="entry name" value="Transposase IS200-like"/>
    <property type="match status" value="1"/>
</dbReference>
<dbReference type="GO" id="GO:0006313">
    <property type="term" value="P:DNA transposition"/>
    <property type="evidence" value="ECO:0007669"/>
    <property type="project" value="InterPro"/>
</dbReference>
<evidence type="ECO:0000313" key="2">
    <source>
        <dbReference type="Proteomes" id="UP000034508"/>
    </source>
</evidence>
<name>A0A0G0I3I0_9BACT</name>
<sequence>MLLKTFKASDFSTFMKKLELAYFHHYRQQYDWVGHFWQGRFKSQPVGKDAYFIQCGKYIELNPVRANIISEPQEYSYSSYKYYTEGKKNSLITEDIFYNEFGFNDLTRQQNYQKMIIDEIVVKNYLKPIWGSNYQRYHEARKTRYNLSNK</sequence>
<protein>
    <recommendedName>
        <fullName evidence="3">Transposase</fullName>
    </recommendedName>
</protein>
<dbReference type="PANTHER" id="PTHR34322">
    <property type="entry name" value="TRANSPOSASE, Y1_TNP DOMAIN-CONTAINING"/>
    <property type="match status" value="1"/>
</dbReference>
<dbReference type="GO" id="GO:0003677">
    <property type="term" value="F:DNA binding"/>
    <property type="evidence" value="ECO:0007669"/>
    <property type="project" value="InterPro"/>
</dbReference>
<dbReference type="GO" id="GO:0004803">
    <property type="term" value="F:transposase activity"/>
    <property type="evidence" value="ECO:0007669"/>
    <property type="project" value="InterPro"/>
</dbReference>
<dbReference type="EMBL" id="LBSM01000001">
    <property type="protein sequence ID" value="KKQ18834.1"/>
    <property type="molecule type" value="Genomic_DNA"/>
</dbReference>
<comment type="caution">
    <text evidence="1">The sequence shown here is derived from an EMBL/GenBank/DDBJ whole genome shotgun (WGS) entry which is preliminary data.</text>
</comment>
<accession>A0A0G0I3I0</accession>
<reference evidence="1 2" key="1">
    <citation type="journal article" date="2015" name="Nature">
        <title>rRNA introns, odd ribosomes, and small enigmatic genomes across a large radiation of phyla.</title>
        <authorList>
            <person name="Brown C.T."/>
            <person name="Hug L.A."/>
            <person name="Thomas B.C."/>
            <person name="Sharon I."/>
            <person name="Castelle C.J."/>
            <person name="Singh A."/>
            <person name="Wilkins M.J."/>
            <person name="Williams K.H."/>
            <person name="Banfield J.F."/>
        </authorList>
    </citation>
    <scope>NUCLEOTIDE SEQUENCE [LARGE SCALE GENOMIC DNA]</scope>
</reference>
<dbReference type="Proteomes" id="UP000034508">
    <property type="component" value="Unassembled WGS sequence"/>
</dbReference>
<organism evidence="1 2">
    <name type="scientific">Berkelbacteria bacterium GW2011_GWA1_36_9</name>
    <dbReference type="NCBI Taxonomy" id="1618331"/>
    <lineage>
        <taxon>Bacteria</taxon>
        <taxon>Candidatus Berkelbacteria</taxon>
    </lineage>
</organism>
<evidence type="ECO:0008006" key="3">
    <source>
        <dbReference type="Google" id="ProtNLM"/>
    </source>
</evidence>
<dbReference type="PANTHER" id="PTHR34322:SF2">
    <property type="entry name" value="TRANSPOSASE IS200-LIKE DOMAIN-CONTAINING PROTEIN"/>
    <property type="match status" value="1"/>
</dbReference>